<comment type="caution">
    <text evidence="1">The sequence shown here is derived from an EMBL/GenBank/DDBJ whole genome shotgun (WGS) entry which is preliminary data.</text>
</comment>
<protein>
    <submittedName>
        <fullName evidence="1">Uncharacterized protein</fullName>
    </submittedName>
</protein>
<dbReference type="RefSeq" id="WP_004764208.1">
    <property type="nucleotide sequence ID" value="NZ_AHMY02000010.1"/>
</dbReference>
<reference evidence="1 2" key="1">
    <citation type="submission" date="2012-10" db="EMBL/GenBank/DDBJ databases">
        <authorList>
            <person name="Harkins D.M."/>
            <person name="Durkin A.S."/>
            <person name="Brinkac L.M."/>
            <person name="Selengut J.D."/>
            <person name="Sanka R."/>
            <person name="DePew J."/>
            <person name="Purushe J."/>
            <person name="Peacock S.J."/>
            <person name="Thaipadungpanit J."/>
            <person name="Wuthiekanun V.W."/>
            <person name="Day N.P."/>
            <person name="Vinetz J.M."/>
            <person name="Sutton G.G."/>
            <person name="Nelson W.C."/>
            <person name="Fouts D.E."/>
        </authorList>
    </citation>
    <scope>NUCLEOTIDE SEQUENCE [LARGE SCALE GENOMIC DNA]</scope>
    <source>
        <strain evidence="1 2">H1</strain>
    </source>
</reference>
<name>A0A0E2B8N0_9LEPT</name>
<dbReference type="Proteomes" id="UP000006253">
    <property type="component" value="Unassembled WGS sequence"/>
</dbReference>
<sequence>MADKTIIQAIVQAWKIGFPIFFPKLGIVDSVDSEKKLLIVKVAEDFIHNVTWTEPVVPMQGSKCLLIARDNIEKRYTAFGFEKIDSIKTKVADKVEIEINENKAFINYNNIIKLTINDEGFLLDLGGKPFKIQGNIEQDGDFKTTGKIEAEKEVTAFAQSSNSVGLSTHLTDYVDTPVGPSVSSKPKAGT</sequence>
<evidence type="ECO:0000313" key="1">
    <source>
        <dbReference type="EMBL" id="EKO17555.1"/>
    </source>
</evidence>
<dbReference type="EMBL" id="AHMY02000010">
    <property type="protein sequence ID" value="EKO17555.1"/>
    <property type="molecule type" value="Genomic_DNA"/>
</dbReference>
<gene>
    <name evidence="1" type="ORF">LEP1GSC081_0565</name>
</gene>
<accession>A0A0E2B8N0</accession>
<dbReference type="AlphaFoldDB" id="A0A0E2B8N0"/>
<proteinExistence type="predicted"/>
<organism evidence="1 2">
    <name type="scientific">Leptospira kirschneri str. H1</name>
    <dbReference type="NCBI Taxonomy" id="1049966"/>
    <lineage>
        <taxon>Bacteria</taxon>
        <taxon>Pseudomonadati</taxon>
        <taxon>Spirochaetota</taxon>
        <taxon>Spirochaetia</taxon>
        <taxon>Leptospirales</taxon>
        <taxon>Leptospiraceae</taxon>
        <taxon>Leptospira</taxon>
    </lineage>
</organism>
<evidence type="ECO:0000313" key="2">
    <source>
        <dbReference type="Proteomes" id="UP000006253"/>
    </source>
</evidence>